<dbReference type="GeneID" id="5021620"/>
<feature type="domain" description="IBB" evidence="1">
    <location>
        <begin position="5"/>
        <end position="35"/>
    </location>
</feature>
<dbReference type="Pfam" id="PF01749">
    <property type="entry name" value="IBB"/>
    <property type="match status" value="1"/>
</dbReference>
<dbReference type="InterPro" id="IPR016024">
    <property type="entry name" value="ARM-type_fold"/>
</dbReference>
<evidence type="ECO:0000313" key="3">
    <source>
        <dbReference type="Proteomes" id="UP000000600"/>
    </source>
</evidence>
<accession>A0CCC1</accession>
<dbReference type="KEGG" id="ptm:GSPATT00037223001"/>
<dbReference type="HOGENOM" id="CLU_1356972_0_0_1"/>
<organism evidence="2 3">
    <name type="scientific">Paramecium tetraurelia</name>
    <dbReference type="NCBI Taxonomy" id="5888"/>
    <lineage>
        <taxon>Eukaryota</taxon>
        <taxon>Sar</taxon>
        <taxon>Alveolata</taxon>
        <taxon>Ciliophora</taxon>
        <taxon>Intramacronucleata</taxon>
        <taxon>Oligohymenophorea</taxon>
        <taxon>Peniculida</taxon>
        <taxon>Parameciidae</taxon>
        <taxon>Paramecium</taxon>
    </lineage>
</organism>
<gene>
    <name evidence="2" type="ORF">GSPATT00037223001</name>
</gene>
<evidence type="ECO:0000259" key="1">
    <source>
        <dbReference type="Pfam" id="PF01749"/>
    </source>
</evidence>
<dbReference type="AlphaFoldDB" id="A0CCC1"/>
<dbReference type="InParanoid" id="A0CCC1"/>
<dbReference type="RefSeq" id="XP_001435835.1">
    <property type="nucleotide sequence ID" value="XM_001435798.1"/>
</dbReference>
<dbReference type="Proteomes" id="UP000000600">
    <property type="component" value="Unassembled WGS sequence"/>
</dbReference>
<dbReference type="EMBL" id="CT868060">
    <property type="protein sequence ID" value="CAK68438.1"/>
    <property type="molecule type" value="Genomic_DNA"/>
</dbReference>
<dbReference type="InterPro" id="IPR002652">
    <property type="entry name" value="Importin-a_IBB"/>
</dbReference>
<keyword evidence="3" id="KW-1185">Reference proteome</keyword>
<dbReference type="SUPFAM" id="SSF48371">
    <property type="entry name" value="ARM repeat"/>
    <property type="match status" value="1"/>
</dbReference>
<sequence>MNSHLQMKREQFMVQIRKQAREEIFSKKRHTSIGQDGDLVQKCNPDETINFIYQTYLEQDFKHLVKLLKQYNMNYLRLLEEENPNDLVVLNQFINHFSGNLNGLKLFLDILRMSDIPLEFNLPSERLMCINHVLVILINFTYLDRKDIVENLLQNGLMNLILKDLMDRMVQPDKVQSNFDRWCEIIESVINLYYEFIRFALF</sequence>
<proteinExistence type="predicted"/>
<evidence type="ECO:0000313" key="2">
    <source>
        <dbReference type="EMBL" id="CAK68438.1"/>
    </source>
</evidence>
<dbReference type="GO" id="GO:0006606">
    <property type="term" value="P:protein import into nucleus"/>
    <property type="evidence" value="ECO:0007669"/>
    <property type="project" value="InterPro"/>
</dbReference>
<name>A0CCC1_PARTE</name>
<dbReference type="GO" id="GO:0061608">
    <property type="term" value="F:nuclear import signal receptor activity"/>
    <property type="evidence" value="ECO:0007669"/>
    <property type="project" value="InterPro"/>
</dbReference>
<reference evidence="2 3" key="1">
    <citation type="journal article" date="2006" name="Nature">
        <title>Global trends of whole-genome duplications revealed by the ciliate Paramecium tetraurelia.</title>
        <authorList>
            <consortium name="Genoscope"/>
            <person name="Aury J.-M."/>
            <person name="Jaillon O."/>
            <person name="Duret L."/>
            <person name="Noel B."/>
            <person name="Jubin C."/>
            <person name="Porcel B.M."/>
            <person name="Segurens B."/>
            <person name="Daubin V."/>
            <person name="Anthouard V."/>
            <person name="Aiach N."/>
            <person name="Arnaiz O."/>
            <person name="Billaut A."/>
            <person name="Beisson J."/>
            <person name="Blanc I."/>
            <person name="Bouhouche K."/>
            <person name="Camara F."/>
            <person name="Duharcourt S."/>
            <person name="Guigo R."/>
            <person name="Gogendeau D."/>
            <person name="Katinka M."/>
            <person name="Keller A.-M."/>
            <person name="Kissmehl R."/>
            <person name="Klotz C."/>
            <person name="Koll F."/>
            <person name="Le Moue A."/>
            <person name="Lepere C."/>
            <person name="Malinsky S."/>
            <person name="Nowacki M."/>
            <person name="Nowak J.K."/>
            <person name="Plattner H."/>
            <person name="Poulain J."/>
            <person name="Ruiz F."/>
            <person name="Serrano V."/>
            <person name="Zagulski M."/>
            <person name="Dessen P."/>
            <person name="Betermier M."/>
            <person name="Weissenbach J."/>
            <person name="Scarpelli C."/>
            <person name="Schachter V."/>
            <person name="Sperling L."/>
            <person name="Meyer E."/>
            <person name="Cohen J."/>
            <person name="Wincker P."/>
        </authorList>
    </citation>
    <scope>NUCLEOTIDE SEQUENCE [LARGE SCALE GENOMIC DNA]</scope>
    <source>
        <strain evidence="2 3">Stock d4-2</strain>
    </source>
</reference>
<protein>
    <recommendedName>
        <fullName evidence="1">IBB domain-containing protein</fullName>
    </recommendedName>
</protein>